<organism evidence="6 7">
    <name type="scientific">Sphingomonas trueperi</name>
    <dbReference type="NCBI Taxonomy" id="53317"/>
    <lineage>
        <taxon>Bacteria</taxon>
        <taxon>Pseudomonadati</taxon>
        <taxon>Pseudomonadota</taxon>
        <taxon>Alphaproteobacteria</taxon>
        <taxon>Sphingomonadales</taxon>
        <taxon>Sphingomonadaceae</taxon>
        <taxon>Sphingomonas</taxon>
    </lineage>
</organism>
<dbReference type="EMBL" id="JAATJB010000001">
    <property type="protein sequence ID" value="NJB95872.1"/>
    <property type="molecule type" value="Genomic_DNA"/>
</dbReference>
<gene>
    <name evidence="6" type="ORF">GGR89_000164</name>
</gene>
<proteinExistence type="predicted"/>
<dbReference type="Gene3D" id="4.10.860.10">
    <property type="entry name" value="UVR domain"/>
    <property type="match status" value="1"/>
</dbReference>
<evidence type="ECO:0000256" key="2">
    <source>
        <dbReference type="ARBA" id="ARBA00022881"/>
    </source>
</evidence>
<evidence type="ECO:0000256" key="4">
    <source>
        <dbReference type="SAM" id="MobiDB-lite"/>
    </source>
</evidence>
<dbReference type="GO" id="GO:0009432">
    <property type="term" value="P:SOS response"/>
    <property type="evidence" value="ECO:0007669"/>
    <property type="project" value="UniProtKB-KW"/>
</dbReference>
<name>A0A7X5XV14_9SPHN</name>
<dbReference type="SUPFAM" id="SSF46600">
    <property type="entry name" value="C-terminal UvrC-binding domain of UvrB"/>
    <property type="match status" value="1"/>
</dbReference>
<feature type="domain" description="UVR" evidence="5">
    <location>
        <begin position="1"/>
        <end position="35"/>
    </location>
</feature>
<protein>
    <recommendedName>
        <fullName evidence="5">UVR domain-containing protein</fullName>
    </recommendedName>
</protein>
<sequence>MTIERLQQQMDEAVAALDFETARRCRDMISAMRAGATAAEAAASDFAGLQRQTPGAMGLGTSQQKVIPPPGWSPPPRPDPMTARRSRRGRGRTR</sequence>
<feature type="compositionally biased region" description="Basic residues" evidence="4">
    <location>
        <begin position="84"/>
        <end position="94"/>
    </location>
</feature>
<evidence type="ECO:0000313" key="7">
    <source>
        <dbReference type="Proteomes" id="UP000531251"/>
    </source>
</evidence>
<evidence type="ECO:0000256" key="1">
    <source>
        <dbReference type="ARBA" id="ARBA00022769"/>
    </source>
</evidence>
<dbReference type="Pfam" id="PF02151">
    <property type="entry name" value="UVR"/>
    <property type="match status" value="1"/>
</dbReference>
<dbReference type="InterPro" id="IPR036876">
    <property type="entry name" value="UVR_dom_sf"/>
</dbReference>
<feature type="region of interest" description="Disordered" evidence="4">
    <location>
        <begin position="49"/>
        <end position="94"/>
    </location>
</feature>
<feature type="compositionally biased region" description="Pro residues" evidence="4">
    <location>
        <begin position="67"/>
        <end position="79"/>
    </location>
</feature>
<evidence type="ECO:0000256" key="3">
    <source>
        <dbReference type="ARBA" id="ARBA00023236"/>
    </source>
</evidence>
<accession>A0A7X5XV14</accession>
<dbReference type="InterPro" id="IPR001943">
    <property type="entry name" value="UVR_dom"/>
</dbReference>
<keyword evidence="2" id="KW-0234">DNA repair</keyword>
<dbReference type="GO" id="GO:0006281">
    <property type="term" value="P:DNA repair"/>
    <property type="evidence" value="ECO:0007669"/>
    <property type="project" value="UniProtKB-KW"/>
</dbReference>
<evidence type="ECO:0000259" key="5">
    <source>
        <dbReference type="PROSITE" id="PS50151"/>
    </source>
</evidence>
<comment type="caution">
    <text evidence="6">The sequence shown here is derived from an EMBL/GenBank/DDBJ whole genome shotgun (WGS) entry which is preliminary data.</text>
</comment>
<evidence type="ECO:0000313" key="6">
    <source>
        <dbReference type="EMBL" id="NJB95872.1"/>
    </source>
</evidence>
<dbReference type="Proteomes" id="UP000531251">
    <property type="component" value="Unassembled WGS sequence"/>
</dbReference>
<dbReference type="GO" id="GO:0004518">
    <property type="term" value="F:nuclease activity"/>
    <property type="evidence" value="ECO:0007669"/>
    <property type="project" value="UniProtKB-KW"/>
</dbReference>
<keyword evidence="1" id="KW-0228">DNA excision</keyword>
<keyword evidence="7" id="KW-1185">Reference proteome</keyword>
<reference evidence="6 7" key="1">
    <citation type="submission" date="2020-03" db="EMBL/GenBank/DDBJ databases">
        <title>Genomic Encyclopedia of Type Strains, Phase IV (KMG-IV): sequencing the most valuable type-strain genomes for metagenomic binning, comparative biology and taxonomic classification.</title>
        <authorList>
            <person name="Goeker M."/>
        </authorList>
    </citation>
    <scope>NUCLEOTIDE SEQUENCE [LARGE SCALE GENOMIC DNA]</scope>
    <source>
        <strain evidence="6 7">DSM 7225</strain>
    </source>
</reference>
<keyword evidence="3" id="KW-0227">DNA damage</keyword>
<dbReference type="PROSITE" id="PS50151">
    <property type="entry name" value="UVR"/>
    <property type="match status" value="1"/>
</dbReference>
<dbReference type="AlphaFoldDB" id="A0A7X5XV14"/>
<keyword evidence="2" id="KW-0267">Excision nuclease</keyword>
<keyword evidence="3" id="KW-0742">SOS response</keyword>